<name>A0A1V6SYP2_9EURO</name>
<feature type="chain" id="PRO_5012415633" evidence="1">
    <location>
        <begin position="21"/>
        <end position="148"/>
    </location>
</feature>
<keyword evidence="3" id="KW-1185">Reference proteome</keyword>
<evidence type="ECO:0000313" key="3">
    <source>
        <dbReference type="Proteomes" id="UP000191285"/>
    </source>
</evidence>
<organism evidence="2 3">
    <name type="scientific">Penicillium steckii</name>
    <dbReference type="NCBI Taxonomy" id="303698"/>
    <lineage>
        <taxon>Eukaryota</taxon>
        <taxon>Fungi</taxon>
        <taxon>Dikarya</taxon>
        <taxon>Ascomycota</taxon>
        <taxon>Pezizomycotina</taxon>
        <taxon>Eurotiomycetes</taxon>
        <taxon>Eurotiomycetidae</taxon>
        <taxon>Eurotiales</taxon>
        <taxon>Aspergillaceae</taxon>
        <taxon>Penicillium</taxon>
    </lineage>
</organism>
<dbReference type="AlphaFoldDB" id="A0A1V6SYP2"/>
<evidence type="ECO:0000313" key="2">
    <source>
        <dbReference type="EMBL" id="OQE18603.1"/>
    </source>
</evidence>
<keyword evidence="1" id="KW-0732">Signal</keyword>
<dbReference type="OrthoDB" id="4434399at2759"/>
<protein>
    <submittedName>
        <fullName evidence="2">Uncharacterized protein</fullName>
    </submittedName>
</protein>
<comment type="caution">
    <text evidence="2">The sequence shown here is derived from an EMBL/GenBank/DDBJ whole genome shotgun (WGS) entry which is preliminary data.</text>
</comment>
<dbReference type="Proteomes" id="UP000191285">
    <property type="component" value="Unassembled WGS sequence"/>
</dbReference>
<feature type="signal peptide" evidence="1">
    <location>
        <begin position="1"/>
        <end position="20"/>
    </location>
</feature>
<gene>
    <name evidence="2" type="ORF">PENSTE_c017G03111</name>
</gene>
<evidence type="ECO:0000256" key="1">
    <source>
        <dbReference type="SAM" id="SignalP"/>
    </source>
</evidence>
<proteinExistence type="predicted"/>
<accession>A0A1V6SYP2</accession>
<reference evidence="3" key="1">
    <citation type="journal article" date="2017" name="Nat. Microbiol.">
        <title>Global analysis of biosynthetic gene clusters reveals vast potential of secondary metabolite production in Penicillium species.</title>
        <authorList>
            <person name="Nielsen J.C."/>
            <person name="Grijseels S."/>
            <person name="Prigent S."/>
            <person name="Ji B."/>
            <person name="Dainat J."/>
            <person name="Nielsen K.F."/>
            <person name="Frisvad J.C."/>
            <person name="Workman M."/>
            <person name="Nielsen J."/>
        </authorList>
    </citation>
    <scope>NUCLEOTIDE SEQUENCE [LARGE SCALE GENOMIC DNA]</scope>
    <source>
        <strain evidence="3">IBT 24891</strain>
    </source>
</reference>
<dbReference type="EMBL" id="MLKD01000017">
    <property type="protein sequence ID" value="OQE18603.1"/>
    <property type="molecule type" value="Genomic_DNA"/>
</dbReference>
<sequence length="148" mass="15974">MKFAFTQIILAALAVTPSLGSTLQGQNDLGQALQHLTRESNGQGHIKLSNDASRLQSVDNKGKVLGEIQLTPEQASDLHNKHTAKMGKIKANNGTASSSASTQATGLEKRELTCDDHLWVCDTAEDCWEHNCEDCFNIRGMGACIAYS</sequence>